<organism evidence="12 13">
    <name type="scientific">Papilio xuthus</name>
    <name type="common">Asian swallowtail butterfly</name>
    <dbReference type="NCBI Taxonomy" id="66420"/>
    <lineage>
        <taxon>Eukaryota</taxon>
        <taxon>Metazoa</taxon>
        <taxon>Ecdysozoa</taxon>
        <taxon>Arthropoda</taxon>
        <taxon>Hexapoda</taxon>
        <taxon>Insecta</taxon>
        <taxon>Pterygota</taxon>
        <taxon>Neoptera</taxon>
        <taxon>Endopterygota</taxon>
        <taxon>Lepidoptera</taxon>
        <taxon>Glossata</taxon>
        <taxon>Ditrysia</taxon>
        <taxon>Papilionoidea</taxon>
        <taxon>Papilionidae</taxon>
        <taxon>Papilioninae</taxon>
        <taxon>Papilio</taxon>
    </lineage>
</organism>
<dbReference type="STRING" id="66420.A0A194PX14"/>
<dbReference type="EMBL" id="KQ459590">
    <property type="protein sequence ID" value="KPI97304.1"/>
    <property type="molecule type" value="Genomic_DNA"/>
</dbReference>
<feature type="transmembrane region" description="Helical" evidence="11">
    <location>
        <begin position="47"/>
        <end position="68"/>
    </location>
</feature>
<evidence type="ECO:0000256" key="1">
    <source>
        <dbReference type="ARBA" id="ARBA00004323"/>
    </source>
</evidence>
<evidence type="ECO:0000256" key="2">
    <source>
        <dbReference type="ARBA" id="ARBA00010569"/>
    </source>
</evidence>
<evidence type="ECO:0000256" key="9">
    <source>
        <dbReference type="ARBA" id="ARBA00023180"/>
    </source>
</evidence>
<evidence type="ECO:0000256" key="6">
    <source>
        <dbReference type="ARBA" id="ARBA00022989"/>
    </source>
</evidence>
<evidence type="ECO:0000256" key="11">
    <source>
        <dbReference type="SAM" id="Phobius"/>
    </source>
</evidence>
<proteinExistence type="inferred from homology"/>
<name>A0A194PX14_PAPXU</name>
<dbReference type="Proteomes" id="UP000053268">
    <property type="component" value="Unassembled WGS sequence"/>
</dbReference>
<dbReference type="Pfam" id="PF03567">
    <property type="entry name" value="Sulfotransfer_2"/>
    <property type="match status" value="1"/>
</dbReference>
<evidence type="ECO:0000313" key="13">
    <source>
        <dbReference type="Proteomes" id="UP000053268"/>
    </source>
</evidence>
<evidence type="ECO:0000313" key="12">
    <source>
        <dbReference type="EMBL" id="KPI97304.1"/>
    </source>
</evidence>
<protein>
    <submittedName>
        <fullName evidence="12">Heparan sulfate 2-O-sulfotransferase pipe</fullName>
    </submittedName>
</protein>
<evidence type="ECO:0000256" key="3">
    <source>
        <dbReference type="ARBA" id="ARBA00022679"/>
    </source>
</evidence>
<keyword evidence="9" id="KW-0325">Glycoprotein</keyword>
<keyword evidence="4 11" id="KW-0812">Transmembrane</keyword>
<gene>
    <name evidence="12" type="ORF">RR46_09211</name>
</gene>
<dbReference type="GO" id="GO:0008146">
    <property type="term" value="F:sulfotransferase activity"/>
    <property type="evidence" value="ECO:0007669"/>
    <property type="project" value="InterPro"/>
</dbReference>
<comment type="subcellular location">
    <subcellularLocation>
        <location evidence="1">Golgi apparatus membrane</location>
        <topology evidence="1">Single-pass type II membrane protein</topology>
    </subcellularLocation>
</comment>
<dbReference type="PANTHER" id="PTHR12129:SF20">
    <property type="entry name" value="HEPARAN SULFATE 2-O-SULFOTRANSFERASE PIPE"/>
    <property type="match status" value="1"/>
</dbReference>
<keyword evidence="6 11" id="KW-1133">Transmembrane helix</keyword>
<dbReference type="PANTHER" id="PTHR12129">
    <property type="entry name" value="HEPARAN SULFATE 2-O-SULFOTRANSFERASE"/>
    <property type="match status" value="1"/>
</dbReference>
<dbReference type="InterPro" id="IPR027417">
    <property type="entry name" value="P-loop_NTPase"/>
</dbReference>
<keyword evidence="5" id="KW-0735">Signal-anchor</keyword>
<dbReference type="AlphaFoldDB" id="A0A194PX14"/>
<reference evidence="12 13" key="1">
    <citation type="journal article" date="2015" name="Nat. Commun.">
        <title>Outbred genome sequencing and CRISPR/Cas9 gene editing in butterflies.</title>
        <authorList>
            <person name="Li X."/>
            <person name="Fan D."/>
            <person name="Zhang W."/>
            <person name="Liu G."/>
            <person name="Zhang L."/>
            <person name="Zhao L."/>
            <person name="Fang X."/>
            <person name="Chen L."/>
            <person name="Dong Y."/>
            <person name="Chen Y."/>
            <person name="Ding Y."/>
            <person name="Zhao R."/>
            <person name="Feng M."/>
            <person name="Zhu Y."/>
            <person name="Feng Y."/>
            <person name="Jiang X."/>
            <person name="Zhu D."/>
            <person name="Xiang H."/>
            <person name="Feng X."/>
            <person name="Li S."/>
            <person name="Wang J."/>
            <person name="Zhang G."/>
            <person name="Kronforst M.R."/>
            <person name="Wang W."/>
        </authorList>
    </citation>
    <scope>NUCLEOTIDE SEQUENCE [LARGE SCALE GENOMIC DNA]</scope>
    <source>
        <strain evidence="12">Ya'a_city_454_Px</strain>
        <tissue evidence="12">Whole body</tissue>
    </source>
</reference>
<keyword evidence="8 11" id="KW-0472">Membrane</keyword>
<comment type="similarity">
    <text evidence="2">Belongs to the sulfotransferase 3 family.</text>
</comment>
<accession>A0A194PX14</accession>
<dbReference type="Gene3D" id="3.40.50.300">
    <property type="entry name" value="P-loop containing nucleotide triphosphate hydrolases"/>
    <property type="match status" value="1"/>
</dbReference>
<keyword evidence="7" id="KW-0333">Golgi apparatus</keyword>
<evidence type="ECO:0000256" key="8">
    <source>
        <dbReference type="ARBA" id="ARBA00023136"/>
    </source>
</evidence>
<evidence type="ECO:0000256" key="5">
    <source>
        <dbReference type="ARBA" id="ARBA00022968"/>
    </source>
</evidence>
<evidence type="ECO:0000256" key="7">
    <source>
        <dbReference type="ARBA" id="ARBA00023034"/>
    </source>
</evidence>
<dbReference type="InterPro" id="IPR005331">
    <property type="entry name" value="Sulfotransferase"/>
</dbReference>
<dbReference type="FunFam" id="3.40.50.300:FF:001863">
    <property type="entry name" value="Heparan sulfate 2-o-sulfotransferase"/>
    <property type="match status" value="1"/>
</dbReference>
<evidence type="ECO:0000256" key="10">
    <source>
        <dbReference type="SAM" id="MobiDB-lite"/>
    </source>
</evidence>
<evidence type="ECO:0000256" key="4">
    <source>
        <dbReference type="ARBA" id="ARBA00022692"/>
    </source>
</evidence>
<keyword evidence="13" id="KW-1185">Reference proteome</keyword>
<keyword evidence="3 12" id="KW-0808">Transferase</keyword>
<dbReference type="GO" id="GO:0000139">
    <property type="term" value="C:Golgi membrane"/>
    <property type="evidence" value="ECO:0007669"/>
    <property type="project" value="UniProtKB-SubCell"/>
</dbReference>
<sequence>MSMGVVGHLGVSTARLPISYLKKSQSSEDSPDSWFLGRKNRVKNQAFYYRTSELVALVAVSCTLFLFLHTRDLSTKLRRMQGRLNDDVTAFNHLTDRVQTDRTERVYASSQEFKEALEAIRRNTGAERSKPQRTLEAEEGRSQEDIEQELLDELSIPDPWELNNTARSEMELLFFNRVPKERSKPQRTLEAEEGRSQEDIEQELLDELSLPDPWELNNTARSEMELLFFNRVPKVGSQTFMELLRRLAIRNQFGFHRDAVQRVETIRLAPADQQVLVSVVSAHTPPASYIKHVCYTNFTRFGYPSPIYVNVVRDPVERVISWYYYVRAPWYYVERKRAFPDLPLPDPAWLKKDFETCVLSGDRECRYVEGETHEGIGDHRRQTLFFCGHEPQCTPFNSREALQRAKRVVEQQYAVVGVLEDMNATLLAFERYIPRFFKGALNLYWEELNTFNRINRNAFKPPVSEAVKQIVRANFTREIEFYEFCKQRLYTQLRALRDPDITLTFPTTTVKKPTRTDFHDNYLRP</sequence>
<dbReference type="InterPro" id="IPR007734">
    <property type="entry name" value="Heparan_SO4_2-O-STrfase"/>
</dbReference>
<feature type="region of interest" description="Disordered" evidence="10">
    <location>
        <begin position="123"/>
        <end position="144"/>
    </location>
</feature>
<dbReference type="SUPFAM" id="SSF52540">
    <property type="entry name" value="P-loop containing nucleoside triphosphate hydrolases"/>
    <property type="match status" value="1"/>
</dbReference>